<gene>
    <name evidence="1" type="ORF">TCON_2802</name>
</gene>
<reference evidence="1 2" key="1">
    <citation type="submission" date="2019-01" db="EMBL/GenBank/DDBJ databases">
        <title>Genomes sequencing and comparative genomics of infectious freshwater microsporidia, Cucumispora dikerogammari and Thelohania contejeani.</title>
        <authorList>
            <person name="Cormier A."/>
            <person name="Giraud I."/>
            <person name="Wattier R."/>
            <person name="Teixeira M."/>
            <person name="Grandjean F."/>
            <person name="Rigaud T."/>
            <person name="Cordaux R."/>
        </authorList>
    </citation>
    <scope>NUCLEOTIDE SEQUENCE [LARGE SCALE GENOMIC DNA]</scope>
    <source>
        <strain evidence="1">T1</strain>
        <tissue evidence="1">Spores</tissue>
    </source>
</reference>
<organism evidence="1 2">
    <name type="scientific">Astathelohania contejeani</name>
    <dbReference type="NCBI Taxonomy" id="164912"/>
    <lineage>
        <taxon>Eukaryota</taxon>
        <taxon>Fungi</taxon>
        <taxon>Fungi incertae sedis</taxon>
        <taxon>Microsporidia</taxon>
        <taxon>Astathelohaniidae</taxon>
        <taxon>Astathelohania</taxon>
    </lineage>
</organism>
<protein>
    <submittedName>
        <fullName evidence="1">Bro-N domain-containing protein</fullName>
    </submittedName>
</protein>
<keyword evidence="2" id="KW-1185">Reference proteome</keyword>
<dbReference type="Proteomes" id="UP001516464">
    <property type="component" value="Unassembled WGS sequence"/>
</dbReference>
<dbReference type="EMBL" id="SBIQ01000936">
    <property type="protein sequence ID" value="KAF7670577.1"/>
    <property type="molecule type" value="Genomic_DNA"/>
</dbReference>
<accession>A0ABQ7HUZ6</accession>
<name>A0ABQ7HUZ6_9MICR</name>
<evidence type="ECO:0000313" key="1">
    <source>
        <dbReference type="EMBL" id="KAF7670577.1"/>
    </source>
</evidence>
<sequence length="120" mass="13782">MDGNAEFALLVNSNREQIALDTINKEPTILPPIKLEQIAYIRAGDAPRDLSLILGQEMIDSIKEAIESFEPTDNTVKRKEFELFLLSKNPNVSLTGKRRDTWELTRQLGSSINPMWRYKY</sequence>
<evidence type="ECO:0000313" key="2">
    <source>
        <dbReference type="Proteomes" id="UP001516464"/>
    </source>
</evidence>
<comment type="caution">
    <text evidence="1">The sequence shown here is derived from an EMBL/GenBank/DDBJ whole genome shotgun (WGS) entry which is preliminary data.</text>
</comment>
<proteinExistence type="predicted"/>